<dbReference type="InterPro" id="IPR006450">
    <property type="entry name" value="Phage_HK97_gp6-like"/>
</dbReference>
<dbReference type="Pfam" id="PF05135">
    <property type="entry name" value="Phage_connect_1"/>
    <property type="match status" value="1"/>
</dbReference>
<name>A0ABC8ECV6_CLOTA</name>
<protein>
    <recommendedName>
        <fullName evidence="3">Phage gp6-like head-tail connector protein</fullName>
    </recommendedName>
</protein>
<organism evidence="1 2">
    <name type="scientific">Clostridium tetani</name>
    <dbReference type="NCBI Taxonomy" id="1513"/>
    <lineage>
        <taxon>Bacteria</taxon>
        <taxon>Bacillati</taxon>
        <taxon>Bacillota</taxon>
        <taxon>Clostridia</taxon>
        <taxon>Eubacteriales</taxon>
        <taxon>Clostridiaceae</taxon>
        <taxon>Clostridium</taxon>
    </lineage>
</organism>
<dbReference type="InterPro" id="IPR021146">
    <property type="entry name" value="Phage_gp6-like_head-tail"/>
</dbReference>
<evidence type="ECO:0000313" key="1">
    <source>
        <dbReference type="EMBL" id="BDR80690.1"/>
    </source>
</evidence>
<dbReference type="Proteomes" id="UP001321763">
    <property type="component" value="Chromosome"/>
</dbReference>
<dbReference type="AlphaFoldDB" id="A0ABC8ECV6"/>
<dbReference type="Gene3D" id="1.10.3230.30">
    <property type="entry name" value="Phage gp6-like head-tail connector protein"/>
    <property type="match status" value="1"/>
</dbReference>
<accession>A0ABC8ECV6</accession>
<evidence type="ECO:0000313" key="2">
    <source>
        <dbReference type="Proteomes" id="UP001321763"/>
    </source>
</evidence>
<gene>
    <name evidence="1" type="ORF">K234311028_09360</name>
</gene>
<sequence length="92" mass="10941">MILTLEETKEFLKVDYEDEDNYIQDLINASEQYLKNATGKEFNSDNQLAKLYCRVLVNEWFKDRGLMQDGKTSDKMRFTLTSILRQLQYCEV</sequence>
<evidence type="ECO:0008006" key="3">
    <source>
        <dbReference type="Google" id="ProtNLM"/>
    </source>
</evidence>
<dbReference type="EMBL" id="AP026818">
    <property type="protein sequence ID" value="BDR80690.1"/>
    <property type="molecule type" value="Genomic_DNA"/>
</dbReference>
<dbReference type="CDD" id="cd08054">
    <property type="entry name" value="gp6"/>
    <property type="match status" value="1"/>
</dbReference>
<dbReference type="NCBIfam" id="TIGR01560">
    <property type="entry name" value="put_DNA_pack"/>
    <property type="match status" value="1"/>
</dbReference>
<dbReference type="RefSeq" id="WP_317724862.1">
    <property type="nucleotide sequence ID" value="NZ_AP026818.1"/>
</dbReference>
<proteinExistence type="predicted"/>
<reference evidence="1 2" key="1">
    <citation type="submission" date="2022-09" db="EMBL/GenBank/DDBJ databases">
        <title>complete genome sequences of Clostridium tetani str. KHSU-234311-028 isolated from soil.</title>
        <authorList>
            <person name="Sekizuka T."/>
            <person name="Shitada C."/>
            <person name="Takahashi M."/>
            <person name="Kuroda M."/>
        </authorList>
    </citation>
    <scope>NUCLEOTIDE SEQUENCE [LARGE SCALE GENOMIC DNA]</scope>
    <source>
        <strain evidence="1 2">KHSU-234311-028</strain>
    </source>
</reference>